<evidence type="ECO:0000313" key="1">
    <source>
        <dbReference type="EMBL" id="KAL2815233.1"/>
    </source>
</evidence>
<dbReference type="CDD" id="cd02537">
    <property type="entry name" value="GT8_Glycogenin"/>
    <property type="match status" value="1"/>
</dbReference>
<comment type="caution">
    <text evidence="1">The sequence shown here is derived from an EMBL/GenBank/DDBJ whole genome shotgun (WGS) entry which is preliminary data.</text>
</comment>
<dbReference type="SUPFAM" id="SSF53448">
    <property type="entry name" value="Nucleotide-diphospho-sugar transferases"/>
    <property type="match status" value="1"/>
</dbReference>
<sequence length="316" mass="35723">MALESDSQPTKVWASLITNLNYLPGLLTLHHSLARTQTAYPFVALYTSTFPESGLSALHARGIPTYAVPQITPSKLSRKYDQDPRFRETWTKLVVFSLEGVFDRIVLLDGDMLVRKNMDELMDIPLDEEDNDKDGEGKRVFAATHACACNPLKKAHYPAHWIPSNCAFTSQHSTPDTAQTTGAPLNAGVGMLNSGLLVVKPSLTAYTRIQEFLDTPEKVDSYTFPDQELLSEAFEGRWVPLPYVYNALKTMRVVGVHSVFWRDEEVKNVHYIFAVKPWQDEPPKEGPGMDVLNAWWWEANWERQRLEREGGIVDGL</sequence>
<dbReference type="InterPro" id="IPR002495">
    <property type="entry name" value="Glyco_trans_8"/>
</dbReference>
<dbReference type="EMBL" id="JBFXLS010000115">
    <property type="protein sequence ID" value="KAL2815233.1"/>
    <property type="molecule type" value="Genomic_DNA"/>
</dbReference>
<dbReference type="InterPro" id="IPR050587">
    <property type="entry name" value="GNT1/Glycosyltrans_8"/>
</dbReference>
<reference evidence="1 2" key="1">
    <citation type="submission" date="2024-07" db="EMBL/GenBank/DDBJ databases">
        <title>Section-level genome sequencing and comparative genomics of Aspergillus sections Usti and Cavernicolus.</title>
        <authorList>
            <consortium name="Lawrence Berkeley National Laboratory"/>
            <person name="Nybo J.L."/>
            <person name="Vesth T.C."/>
            <person name="Theobald S."/>
            <person name="Frisvad J.C."/>
            <person name="Larsen T.O."/>
            <person name="Kjaerboelling I."/>
            <person name="Rothschild-Mancinelli K."/>
            <person name="Lyhne E.K."/>
            <person name="Kogle M.E."/>
            <person name="Barry K."/>
            <person name="Clum A."/>
            <person name="Na H."/>
            <person name="Ledsgaard L."/>
            <person name="Lin J."/>
            <person name="Lipzen A."/>
            <person name="Kuo A."/>
            <person name="Riley R."/>
            <person name="Mondo S."/>
            <person name="LaButti K."/>
            <person name="Haridas S."/>
            <person name="Pangalinan J."/>
            <person name="Salamov A.A."/>
            <person name="Simmons B.A."/>
            <person name="Magnuson J.K."/>
            <person name="Chen J."/>
            <person name="Drula E."/>
            <person name="Henrissat B."/>
            <person name="Wiebenga A."/>
            <person name="Lubbers R.J."/>
            <person name="Gomes A.C."/>
            <person name="Makela M.R."/>
            <person name="Stajich J."/>
            <person name="Grigoriev I.V."/>
            <person name="Mortensen U.H."/>
            <person name="De vries R.P."/>
            <person name="Baker S.E."/>
            <person name="Andersen M.R."/>
        </authorList>
    </citation>
    <scope>NUCLEOTIDE SEQUENCE [LARGE SCALE GENOMIC DNA]</scope>
    <source>
        <strain evidence="1 2">CBS 600.67</strain>
    </source>
</reference>
<gene>
    <name evidence="1" type="ORF">BDW59DRAFT_166906</name>
</gene>
<keyword evidence="1" id="KW-0808">Transferase</keyword>
<keyword evidence="2" id="KW-1185">Reference proteome</keyword>
<accession>A0ABR4HKH9</accession>
<proteinExistence type="predicted"/>
<dbReference type="Gene3D" id="3.90.550.10">
    <property type="entry name" value="Spore Coat Polysaccharide Biosynthesis Protein SpsA, Chain A"/>
    <property type="match status" value="1"/>
</dbReference>
<dbReference type="Proteomes" id="UP001610335">
    <property type="component" value="Unassembled WGS sequence"/>
</dbReference>
<evidence type="ECO:0000313" key="2">
    <source>
        <dbReference type="Proteomes" id="UP001610335"/>
    </source>
</evidence>
<dbReference type="GO" id="GO:0016740">
    <property type="term" value="F:transferase activity"/>
    <property type="evidence" value="ECO:0007669"/>
    <property type="project" value="UniProtKB-KW"/>
</dbReference>
<organism evidence="1 2">
    <name type="scientific">Aspergillus cavernicola</name>
    <dbReference type="NCBI Taxonomy" id="176166"/>
    <lineage>
        <taxon>Eukaryota</taxon>
        <taxon>Fungi</taxon>
        <taxon>Dikarya</taxon>
        <taxon>Ascomycota</taxon>
        <taxon>Pezizomycotina</taxon>
        <taxon>Eurotiomycetes</taxon>
        <taxon>Eurotiomycetidae</taxon>
        <taxon>Eurotiales</taxon>
        <taxon>Aspergillaceae</taxon>
        <taxon>Aspergillus</taxon>
        <taxon>Aspergillus subgen. Nidulantes</taxon>
    </lineage>
</organism>
<protein>
    <submittedName>
        <fullName evidence="1">Nucleotide-diphospho-sugar transferase</fullName>
    </submittedName>
</protein>
<name>A0ABR4HKH9_9EURO</name>
<dbReference type="PANTHER" id="PTHR11183">
    <property type="entry name" value="GLYCOGENIN SUBFAMILY MEMBER"/>
    <property type="match status" value="1"/>
</dbReference>
<dbReference type="InterPro" id="IPR029044">
    <property type="entry name" value="Nucleotide-diphossugar_trans"/>
</dbReference>
<dbReference type="Pfam" id="PF01501">
    <property type="entry name" value="Glyco_transf_8"/>
    <property type="match status" value="1"/>
</dbReference>